<proteinExistence type="predicted"/>
<keyword evidence="1" id="KW-1133">Transmembrane helix</keyword>
<organism evidence="2 3">
    <name type="scientific">Candidatus Mediterraneibacter stercoravium</name>
    <dbReference type="NCBI Taxonomy" id="2838685"/>
    <lineage>
        <taxon>Bacteria</taxon>
        <taxon>Bacillati</taxon>
        <taxon>Bacillota</taxon>
        <taxon>Clostridia</taxon>
        <taxon>Lachnospirales</taxon>
        <taxon>Lachnospiraceae</taxon>
        <taxon>Mediterraneibacter</taxon>
    </lineage>
</organism>
<feature type="transmembrane region" description="Helical" evidence="1">
    <location>
        <begin position="9"/>
        <end position="29"/>
    </location>
</feature>
<dbReference type="AlphaFoldDB" id="A0A9D2G7R9"/>
<accession>A0A9D2G7R9</accession>
<feature type="transmembrane region" description="Helical" evidence="1">
    <location>
        <begin position="35"/>
        <end position="61"/>
    </location>
</feature>
<feature type="transmembrane region" description="Helical" evidence="1">
    <location>
        <begin position="127"/>
        <end position="146"/>
    </location>
</feature>
<dbReference type="EMBL" id="DXAY01000067">
    <property type="protein sequence ID" value="HIZ74178.1"/>
    <property type="molecule type" value="Genomic_DNA"/>
</dbReference>
<gene>
    <name evidence="2" type="ORF">H9723_02890</name>
</gene>
<dbReference type="Pfam" id="PF11391">
    <property type="entry name" value="DUF2798"/>
    <property type="match status" value="2"/>
</dbReference>
<keyword evidence="1" id="KW-0812">Transmembrane</keyword>
<evidence type="ECO:0000313" key="2">
    <source>
        <dbReference type="EMBL" id="HIZ74178.1"/>
    </source>
</evidence>
<comment type="caution">
    <text evidence="2">The sequence shown here is derived from an EMBL/GenBank/DDBJ whole genome shotgun (WGS) entry which is preliminary data.</text>
</comment>
<name>A0A9D2G7R9_9FIRM</name>
<protein>
    <submittedName>
        <fullName evidence="2">DUF2798 domain-containing protein</fullName>
    </submittedName>
</protein>
<sequence length="166" mass="18864">MPKTKFEDVIFTIIMVFVMVYAMICYNIVLNTGAMTYSVFLSAFHELVIMAPVAFVIDFFFVGHIAKKTAFRLVNPEKENPFHLVLAISAVSVMWMCPLMSFVATLLFKNAGTDLLPVWLQTVALNFPMAFFWQICYAGPFVRFVFRLIFRQTEGNPETSAADECA</sequence>
<reference evidence="2" key="1">
    <citation type="journal article" date="2021" name="PeerJ">
        <title>Extensive microbial diversity within the chicken gut microbiome revealed by metagenomics and culture.</title>
        <authorList>
            <person name="Gilroy R."/>
            <person name="Ravi A."/>
            <person name="Getino M."/>
            <person name="Pursley I."/>
            <person name="Horton D.L."/>
            <person name="Alikhan N.F."/>
            <person name="Baker D."/>
            <person name="Gharbi K."/>
            <person name="Hall N."/>
            <person name="Watson M."/>
            <person name="Adriaenssens E.M."/>
            <person name="Foster-Nyarko E."/>
            <person name="Jarju S."/>
            <person name="Secka A."/>
            <person name="Antonio M."/>
            <person name="Oren A."/>
            <person name="Chaudhuri R.R."/>
            <person name="La Ragione R."/>
            <person name="Hildebrand F."/>
            <person name="Pallen M.J."/>
        </authorList>
    </citation>
    <scope>NUCLEOTIDE SEQUENCE</scope>
    <source>
        <strain evidence="2">CHK196-3914</strain>
    </source>
</reference>
<keyword evidence="1" id="KW-0472">Membrane</keyword>
<dbReference type="Proteomes" id="UP000824116">
    <property type="component" value="Unassembled WGS sequence"/>
</dbReference>
<evidence type="ECO:0000256" key="1">
    <source>
        <dbReference type="SAM" id="Phobius"/>
    </source>
</evidence>
<evidence type="ECO:0000313" key="3">
    <source>
        <dbReference type="Proteomes" id="UP000824116"/>
    </source>
</evidence>
<feature type="transmembrane region" description="Helical" evidence="1">
    <location>
        <begin position="82"/>
        <end position="107"/>
    </location>
</feature>
<reference evidence="2" key="2">
    <citation type="submission" date="2021-04" db="EMBL/GenBank/DDBJ databases">
        <authorList>
            <person name="Gilroy R."/>
        </authorList>
    </citation>
    <scope>NUCLEOTIDE SEQUENCE</scope>
    <source>
        <strain evidence="2">CHK196-3914</strain>
    </source>
</reference>
<dbReference type="InterPro" id="IPR021529">
    <property type="entry name" value="DUF2798"/>
</dbReference>